<accession>A0ABX1TLE2</accession>
<dbReference type="EMBL" id="SPMZ01000040">
    <property type="protein sequence ID" value="NMQ20233.1"/>
    <property type="molecule type" value="Genomic_DNA"/>
</dbReference>
<keyword evidence="2" id="KW-1185">Reference proteome</keyword>
<proteinExistence type="predicted"/>
<comment type="caution">
    <text evidence="1">The sequence shown here is derived from an EMBL/GenBank/DDBJ whole genome shotgun (WGS) entry which is preliminary data.</text>
</comment>
<protein>
    <submittedName>
        <fullName evidence="1">Uncharacterized protein</fullName>
    </submittedName>
</protein>
<dbReference type="RefSeq" id="WP_169249492.1">
    <property type="nucleotide sequence ID" value="NZ_SPMZ01000040.1"/>
</dbReference>
<evidence type="ECO:0000313" key="2">
    <source>
        <dbReference type="Proteomes" id="UP000760480"/>
    </source>
</evidence>
<gene>
    <name evidence="1" type="ORF">E4P82_14100</name>
</gene>
<organism evidence="1 2">
    <name type="scientific">Candidatus Competibacter phosphatis</name>
    <dbReference type="NCBI Taxonomy" id="221280"/>
    <lineage>
        <taxon>Bacteria</taxon>
        <taxon>Pseudomonadati</taxon>
        <taxon>Pseudomonadota</taxon>
        <taxon>Gammaproteobacteria</taxon>
        <taxon>Candidatus Competibacteraceae</taxon>
        <taxon>Candidatus Competibacter</taxon>
    </lineage>
</organism>
<sequence>MLARKNNKAIVKINNNELSDELPMGKYFFGIYINGGLAGASNSIITGEITNNKINATDNNGSDSKKGLTIYGGLGYNSKTYAATQKYC</sequence>
<name>A0ABX1TLE2_9GAMM</name>
<dbReference type="Proteomes" id="UP000760480">
    <property type="component" value="Unassembled WGS sequence"/>
</dbReference>
<evidence type="ECO:0000313" key="1">
    <source>
        <dbReference type="EMBL" id="NMQ20233.1"/>
    </source>
</evidence>
<reference evidence="1 2" key="1">
    <citation type="submission" date="2019-03" db="EMBL/GenBank/DDBJ databases">
        <title>Metabolic reconstructions from genomes of highly enriched 'Candidatus Accumulibacter' and 'Candidatus Competibacter' bioreactor populations.</title>
        <authorList>
            <person name="Annavajhala M.K."/>
            <person name="Welles L."/>
            <person name="Abbas B."/>
            <person name="Sorokin D."/>
            <person name="Park H."/>
            <person name="Van Loosdrecht M."/>
            <person name="Chandran K."/>
        </authorList>
    </citation>
    <scope>NUCLEOTIDE SEQUENCE [LARGE SCALE GENOMIC DNA]</scope>
    <source>
        <strain evidence="1 2">SBR_G</strain>
    </source>
</reference>